<keyword evidence="2" id="KW-1185">Reference proteome</keyword>
<organism evidence="1 2">
    <name type="scientific">Candidatus Clostridium radicumherbarum</name>
    <dbReference type="NCBI Taxonomy" id="3381662"/>
    <lineage>
        <taxon>Bacteria</taxon>
        <taxon>Bacillati</taxon>
        <taxon>Bacillota</taxon>
        <taxon>Clostridia</taxon>
        <taxon>Eubacteriales</taxon>
        <taxon>Clostridiaceae</taxon>
        <taxon>Clostridium</taxon>
    </lineage>
</organism>
<comment type="caution">
    <text evidence="1">The sequence shown here is derived from an EMBL/GenBank/DDBJ whole genome shotgun (WGS) entry which is preliminary data.</text>
</comment>
<dbReference type="RefSeq" id="WP_406764766.1">
    <property type="nucleotide sequence ID" value="NZ_JBJHZY010000001.1"/>
</dbReference>
<name>A0ABW8TSI9_9CLOT</name>
<accession>A0ABW8TSI9</accession>
<proteinExistence type="predicted"/>
<evidence type="ECO:0000313" key="1">
    <source>
        <dbReference type="EMBL" id="MFL0268186.1"/>
    </source>
</evidence>
<dbReference type="EMBL" id="JBJHZY010000001">
    <property type="protein sequence ID" value="MFL0268186.1"/>
    <property type="molecule type" value="Genomic_DNA"/>
</dbReference>
<reference evidence="1 2" key="1">
    <citation type="submission" date="2024-11" db="EMBL/GenBank/DDBJ databases">
        <authorList>
            <person name="Heng Y.C."/>
            <person name="Lim A.C.H."/>
            <person name="Lee J.K.Y."/>
            <person name="Kittelmann S."/>
        </authorList>
    </citation>
    <scope>NUCLEOTIDE SEQUENCE [LARGE SCALE GENOMIC DNA]</scope>
    <source>
        <strain evidence="1 2">WILCCON 0202</strain>
    </source>
</reference>
<evidence type="ECO:0000313" key="2">
    <source>
        <dbReference type="Proteomes" id="UP001623661"/>
    </source>
</evidence>
<dbReference type="Proteomes" id="UP001623661">
    <property type="component" value="Unassembled WGS sequence"/>
</dbReference>
<sequence>MPNKKLLLTISAVLVLFTLIVFYNSSKPDKLKPINQSEVEIVNRVGGMPPDRWKVLFASKDYSTIVRIVALINSAHKANFNPNGYNSGKYPIDMEIKLKNNIVWRISQLCKVTTGHLENDEMEVHVTPYKDRVKLVIENGEKTSSYTLFSEQLADYIQRGAAQDMPPVIGFSITSNPVKPGQTVTISGDGCAEKYVEIYIADGNAYSNEKYLIARVPTSFGAWKWEETFIGRTIRTLDGKNLKLTKDSYFLGTFGWGVTLDLSESK</sequence>
<protein>
    <submittedName>
        <fullName evidence="1">Uncharacterized protein</fullName>
    </submittedName>
</protein>
<gene>
    <name evidence="1" type="ORF">ACJDUH_08730</name>
</gene>